<feature type="transmembrane region" description="Helical" evidence="2">
    <location>
        <begin position="517"/>
        <end position="535"/>
    </location>
</feature>
<feature type="transmembrane region" description="Helical" evidence="2">
    <location>
        <begin position="289"/>
        <end position="311"/>
    </location>
</feature>
<feature type="transmembrane region" description="Helical" evidence="2">
    <location>
        <begin position="778"/>
        <end position="795"/>
    </location>
</feature>
<feature type="transmembrane region" description="Helical" evidence="2">
    <location>
        <begin position="356"/>
        <end position="375"/>
    </location>
</feature>
<keyword evidence="2" id="KW-0472">Membrane</keyword>
<feature type="transmembrane region" description="Helical" evidence="2">
    <location>
        <begin position="120"/>
        <end position="144"/>
    </location>
</feature>
<feature type="transmembrane region" description="Helical" evidence="2">
    <location>
        <begin position="590"/>
        <end position="611"/>
    </location>
</feature>
<keyword evidence="2" id="KW-0812">Transmembrane</keyword>
<dbReference type="InterPro" id="IPR058062">
    <property type="entry name" value="SCO7613_C"/>
</dbReference>
<dbReference type="NCBIfam" id="NF047321">
    <property type="entry name" value="SCO7613_CTERM"/>
    <property type="match status" value="1"/>
</dbReference>
<gene>
    <name evidence="3" type="ORF">AVDCRST_MAG34-155</name>
</gene>
<feature type="transmembrane region" description="Helical" evidence="2">
    <location>
        <begin position="207"/>
        <end position="227"/>
    </location>
</feature>
<evidence type="ECO:0000256" key="1">
    <source>
        <dbReference type="SAM" id="MobiDB-lite"/>
    </source>
</evidence>
<protein>
    <submittedName>
        <fullName evidence="3">Uncharacterized protein</fullName>
    </submittedName>
</protein>
<feature type="transmembrane region" description="Helical" evidence="2">
    <location>
        <begin position="463"/>
        <end position="479"/>
    </location>
</feature>
<feature type="transmembrane region" description="Helical" evidence="2">
    <location>
        <begin position="648"/>
        <end position="670"/>
    </location>
</feature>
<dbReference type="EMBL" id="CADCUI010000006">
    <property type="protein sequence ID" value="CAA9329181.1"/>
    <property type="molecule type" value="Genomic_DNA"/>
</dbReference>
<feature type="transmembrane region" description="Helical" evidence="2">
    <location>
        <begin position="542"/>
        <end position="560"/>
    </location>
</feature>
<reference evidence="3" key="1">
    <citation type="submission" date="2020-02" db="EMBL/GenBank/DDBJ databases">
        <authorList>
            <person name="Meier V. D."/>
        </authorList>
    </citation>
    <scope>NUCLEOTIDE SEQUENCE</scope>
    <source>
        <strain evidence="3">AVDCRST_MAG34</strain>
    </source>
</reference>
<feature type="transmembrane region" description="Helical" evidence="2">
    <location>
        <begin position="261"/>
        <end position="282"/>
    </location>
</feature>
<evidence type="ECO:0000256" key="2">
    <source>
        <dbReference type="SAM" id="Phobius"/>
    </source>
</evidence>
<accession>A0A6J4LCR0</accession>
<feature type="transmembrane region" description="Helical" evidence="2">
    <location>
        <begin position="491"/>
        <end position="511"/>
    </location>
</feature>
<feature type="transmembrane region" description="Helical" evidence="2">
    <location>
        <begin position="381"/>
        <end position="399"/>
    </location>
</feature>
<feature type="transmembrane region" description="Helical" evidence="2">
    <location>
        <begin position="802"/>
        <end position="823"/>
    </location>
</feature>
<feature type="transmembrane region" description="Helical" evidence="2">
    <location>
        <begin position="676"/>
        <end position="694"/>
    </location>
</feature>
<dbReference type="AlphaFoldDB" id="A0A6J4LCR0"/>
<feature type="transmembrane region" description="Helical" evidence="2">
    <location>
        <begin position="829"/>
        <end position="846"/>
    </location>
</feature>
<feature type="transmembrane region" description="Helical" evidence="2">
    <location>
        <begin position="150"/>
        <end position="169"/>
    </location>
</feature>
<feature type="transmembrane region" description="Helical" evidence="2">
    <location>
        <begin position="617"/>
        <end position="636"/>
    </location>
</feature>
<feature type="transmembrane region" description="Helical" evidence="2">
    <location>
        <begin position="331"/>
        <end position="347"/>
    </location>
</feature>
<organism evidence="3">
    <name type="scientific">uncultured Nocardioidaceae bacterium</name>
    <dbReference type="NCBI Taxonomy" id="253824"/>
    <lineage>
        <taxon>Bacteria</taxon>
        <taxon>Bacillati</taxon>
        <taxon>Actinomycetota</taxon>
        <taxon>Actinomycetes</taxon>
        <taxon>Propionibacteriales</taxon>
        <taxon>Nocardioidaceae</taxon>
        <taxon>environmental samples</taxon>
    </lineage>
</organism>
<feature type="transmembrane region" description="Helical" evidence="2">
    <location>
        <begin position="406"/>
        <end position="425"/>
    </location>
</feature>
<keyword evidence="2" id="KW-1133">Transmembrane helix</keyword>
<feature type="transmembrane region" description="Helical" evidence="2">
    <location>
        <begin position="181"/>
        <end position="201"/>
    </location>
</feature>
<feature type="region of interest" description="Disordered" evidence="1">
    <location>
        <begin position="91"/>
        <end position="111"/>
    </location>
</feature>
<name>A0A6J4LCR0_9ACTN</name>
<feature type="transmembrane region" description="Helical" evidence="2">
    <location>
        <begin position="566"/>
        <end position="583"/>
    </location>
</feature>
<feature type="transmembrane region" description="Helical" evidence="2">
    <location>
        <begin position="234"/>
        <end position="255"/>
    </location>
</feature>
<evidence type="ECO:0000313" key="3">
    <source>
        <dbReference type="EMBL" id="CAA9329181.1"/>
    </source>
</evidence>
<sequence length="864" mass="87506">MASPAHLLEYVHSRRLSPDSLFRHLPLWLDEHMRRFADPQRCPDCTSPLPAGASQCHSCGLLLAGPLGRELFATLTRADDLLRRMREASHVPLTSPLTPPTPVPTATATATSRPSSVPKILLALGATCLLVAALVFLAVTWSSLGIAGRTLTLVLLTVAMGGITAWVAARDLRGATEALGLVTVGLVALDLAGARTAGWLGDPSEPTFLLILGALLLTGGTAAARLLGRTPVGAFTGGEAAAVLGAALLAVGLATQDWGNAGARLAVATLVIVGAAAAAWTLAGASTRLFRVTAWGTSIVACGTWLCLLLAGVDHLSLHPSVRSSWGGLEVWPVLAAAAIALALAGVPKLHITVRVAWAGAGLVAVTAAIIAPALDEGPNTSTGAVLVAVAAAAALTLLTRRPWAAAGLGVTLLGSLHLGIQVLVLGGAAAERYVDAAAAAWAGDPGGRFGEYVASPDIADPWLLPVCVAVLAAAGAAMSRLTDGGRTQPVTVLAVPAGAVLGVVAVTTLVLHPVPVSLAVGSLLAVAVLFAVPALRRDDPLTGPLAGVFLAGALVLGGYDESTTLAAVVVSLVLAALVHLRTRRVTTAVGSGIAVPPLVAALAWTAGALIDVPGTWAAFAGLLVLVVVALTRVSVPTAGGSAAARLSVEATALITAVPLAVVGVDAAAAPREATWAALYLTVVGAAASAMALLRRDRREAGWLGGLLLAAATWVRLYDLGVEAPEPYTLPSALALLVIGWRHVRGDDQSSTHLALGPGLGLALVPSALWVLEDPLSLRALLLGAACLALVVGGVQARWSAPLAYGAVVGAVVVLREAGPYVGDAVPRWALIGAAGVLLIVMGVTWEQRLQQARSAARYVGRLR</sequence>
<proteinExistence type="predicted"/>
<feature type="transmembrane region" description="Helical" evidence="2">
    <location>
        <begin position="701"/>
        <end position="718"/>
    </location>
</feature>